<dbReference type="RefSeq" id="WP_336482916.1">
    <property type="nucleotide sequence ID" value="NZ_JBAWSV010000004.1"/>
</dbReference>
<organism evidence="4 5">
    <name type="scientific">Bacillus yunxiaonensis</name>
    <dbReference type="NCBI Taxonomy" id="3127665"/>
    <lineage>
        <taxon>Bacteria</taxon>
        <taxon>Bacillati</taxon>
        <taxon>Bacillota</taxon>
        <taxon>Bacilli</taxon>
        <taxon>Bacillales</taxon>
        <taxon>Bacillaceae</taxon>
        <taxon>Bacillus</taxon>
    </lineage>
</organism>
<accession>A0ABU8FX47</accession>
<keyword evidence="5" id="KW-1185">Reference proteome</keyword>
<dbReference type="Pfam" id="PF12181">
    <property type="entry name" value="MogR_DNAbind"/>
    <property type="match status" value="1"/>
</dbReference>
<proteinExistence type="predicted"/>
<keyword evidence="1" id="KW-0175">Coiled coil</keyword>
<dbReference type="EMBL" id="JBAWSV010000004">
    <property type="protein sequence ID" value="MEI4830598.1"/>
    <property type="molecule type" value="Genomic_DNA"/>
</dbReference>
<reference evidence="4 5" key="1">
    <citation type="submission" date="2024-01" db="EMBL/GenBank/DDBJ databases">
        <title>Seven novel Bacillus-like species.</title>
        <authorList>
            <person name="Liu G."/>
        </authorList>
    </citation>
    <scope>NUCLEOTIDE SEQUENCE [LARGE SCALE GENOMIC DNA]</scope>
    <source>
        <strain evidence="4 5">FJAT-53711</strain>
    </source>
</reference>
<evidence type="ECO:0000256" key="1">
    <source>
        <dbReference type="SAM" id="Coils"/>
    </source>
</evidence>
<sequence length="315" mass="36658">MTQQTAISALQCVQKLLQKTKTTKNLEIEFRKIEKKFQVDYEEVIGLHNKMFMFQMDIDKLGGFVEYEQSDVTWLKSELELLLEGYEFCQKYGMNILSISESLSQEGIQLFPKTPSQLQNTYYKLRKKELPLENIMKQKPGRKRKNDSVKQSSTKKESNRTEEKIEKQNEIVEKNLVTLLSGIVNNFQMIDAKDGRQENELYHFMEGIYKLSSMAGERMKDEQDVEGLKKEITALRAETERLRIEKEELIADMKGMTNNVIHFITSSDVEQIRTLPYFVHMCKQDLHKLGLYNGTTEGQLKVVIDRSGQVVSVMK</sequence>
<dbReference type="GO" id="GO:0003677">
    <property type="term" value="F:DNA binding"/>
    <property type="evidence" value="ECO:0007669"/>
    <property type="project" value="UniProtKB-KW"/>
</dbReference>
<evidence type="ECO:0000313" key="4">
    <source>
        <dbReference type="EMBL" id="MEI4830598.1"/>
    </source>
</evidence>
<dbReference type="InterPro" id="IPR038245">
    <property type="entry name" value="MogR_DNA-bd_sf"/>
</dbReference>
<feature type="domain" description="Motility repressor MogR DNA-binding" evidence="3">
    <location>
        <begin position="10"/>
        <end position="156"/>
    </location>
</feature>
<keyword evidence="4" id="KW-0238">DNA-binding</keyword>
<dbReference type="Proteomes" id="UP001367922">
    <property type="component" value="Unassembled WGS sequence"/>
</dbReference>
<gene>
    <name evidence="4" type="ORF">WAX78_14165</name>
</gene>
<dbReference type="Gene3D" id="1.20.120.1030">
    <property type="entry name" value="Motility repressor MogR, DNA-binding domain"/>
    <property type="match status" value="1"/>
</dbReference>
<dbReference type="InterPro" id="IPR021009">
    <property type="entry name" value="MogR_DNA-bd"/>
</dbReference>
<evidence type="ECO:0000259" key="3">
    <source>
        <dbReference type="Pfam" id="PF12181"/>
    </source>
</evidence>
<evidence type="ECO:0000256" key="2">
    <source>
        <dbReference type="SAM" id="MobiDB-lite"/>
    </source>
</evidence>
<protein>
    <submittedName>
        <fullName evidence="4">DNA-binding domain-containing protein</fullName>
    </submittedName>
</protein>
<feature type="compositionally biased region" description="Basic and acidic residues" evidence="2">
    <location>
        <begin position="154"/>
        <end position="166"/>
    </location>
</feature>
<comment type="caution">
    <text evidence="4">The sequence shown here is derived from an EMBL/GenBank/DDBJ whole genome shotgun (WGS) entry which is preliminary data.</text>
</comment>
<feature type="region of interest" description="Disordered" evidence="2">
    <location>
        <begin position="134"/>
        <end position="166"/>
    </location>
</feature>
<name>A0ABU8FX47_9BACI</name>
<evidence type="ECO:0000313" key="5">
    <source>
        <dbReference type="Proteomes" id="UP001367922"/>
    </source>
</evidence>
<feature type="coiled-coil region" evidence="1">
    <location>
        <begin position="218"/>
        <end position="259"/>
    </location>
</feature>